<dbReference type="InterPro" id="IPR002562">
    <property type="entry name" value="3'-5'_exonuclease_dom"/>
</dbReference>
<reference evidence="6 7" key="1">
    <citation type="journal article" date="2018" name="IMA Fungus">
        <title>IMA Genome-F 10: Nine draft genome sequences of Claviceps purpurea s.lat., including C. arundinis, C. humidiphila, and C. cf. spartinae, pseudomolecules for the pitch canker pathogen Fusarium circinatum, draft genome of Davidsoniella eucalypti, Grosmannia galeiformis, Quambalaria eucalypti, and Teratosphaeria destructans.</title>
        <authorList>
            <person name="Wingfield B.D."/>
            <person name="Liu M."/>
            <person name="Nguyen H.D."/>
            <person name="Lane F.A."/>
            <person name="Morgan S.W."/>
            <person name="De Vos L."/>
            <person name="Wilken P.M."/>
            <person name="Duong T.A."/>
            <person name="Aylward J."/>
            <person name="Coetzee M.P."/>
            <person name="Dadej K."/>
            <person name="De Beer Z.W."/>
            <person name="Findlay W."/>
            <person name="Havenga M."/>
            <person name="Kolarik M."/>
            <person name="Menzies J.G."/>
            <person name="Naidoo K."/>
            <person name="Pochopski O."/>
            <person name="Shoukouhi P."/>
            <person name="Santana Q.C."/>
            <person name="Seifert K.A."/>
            <person name="Soal N."/>
            <person name="Steenkamp E.T."/>
            <person name="Tatham C.T."/>
            <person name="van der Nest M.A."/>
            <person name="Wingfield M.J."/>
        </authorList>
    </citation>
    <scope>NUCLEOTIDE SEQUENCE [LARGE SCALE GENOMIC DNA]</scope>
    <source>
        <strain evidence="6">CMW44962</strain>
    </source>
</reference>
<dbReference type="SUPFAM" id="SSF53098">
    <property type="entry name" value="Ribonuclease H-like"/>
    <property type="match status" value="1"/>
</dbReference>
<dbReference type="InterPro" id="IPR012337">
    <property type="entry name" value="RNaseH-like_sf"/>
</dbReference>
<proteinExistence type="predicted"/>
<dbReference type="Proteomes" id="UP001138500">
    <property type="component" value="Unassembled WGS sequence"/>
</dbReference>
<feature type="region of interest" description="Disordered" evidence="4">
    <location>
        <begin position="678"/>
        <end position="706"/>
    </location>
</feature>
<dbReference type="GO" id="GO:0008408">
    <property type="term" value="F:3'-5' exonuclease activity"/>
    <property type="evidence" value="ECO:0007669"/>
    <property type="project" value="InterPro"/>
</dbReference>
<protein>
    <submittedName>
        <fullName evidence="6">3'-5' exonuclease</fullName>
    </submittedName>
</protein>
<gene>
    <name evidence="6" type="ORF">Tdes44962_MAKER06703</name>
</gene>
<reference evidence="6 7" key="2">
    <citation type="journal article" date="2021" name="Curr. Genet.">
        <title>Genetic response to nitrogen starvation in the aggressive Eucalyptus foliar pathogen Teratosphaeria destructans.</title>
        <authorList>
            <person name="Havenga M."/>
            <person name="Wingfield B.D."/>
            <person name="Wingfield M.J."/>
            <person name="Dreyer L.L."/>
            <person name="Roets F."/>
            <person name="Aylward J."/>
        </authorList>
    </citation>
    <scope>NUCLEOTIDE SEQUENCE [LARGE SCALE GENOMIC DNA]</scope>
    <source>
        <strain evidence="6">CMW44962</strain>
    </source>
</reference>
<dbReference type="GO" id="GO:0005737">
    <property type="term" value="C:cytoplasm"/>
    <property type="evidence" value="ECO:0007669"/>
    <property type="project" value="TreeGrafter"/>
</dbReference>
<dbReference type="InterPro" id="IPR051132">
    <property type="entry name" value="3-5_Exonuclease_domain"/>
</dbReference>
<evidence type="ECO:0000259" key="5">
    <source>
        <dbReference type="SMART" id="SM00474"/>
    </source>
</evidence>
<keyword evidence="3" id="KW-0175">Coiled coil</keyword>
<evidence type="ECO:0000313" key="7">
    <source>
        <dbReference type="Proteomes" id="UP001138500"/>
    </source>
</evidence>
<dbReference type="CDD" id="cd06141">
    <property type="entry name" value="WRN_exo"/>
    <property type="match status" value="1"/>
</dbReference>
<dbReference type="EMBL" id="RIBY02000091">
    <property type="protein sequence ID" value="KAH9845346.1"/>
    <property type="molecule type" value="Genomic_DNA"/>
</dbReference>
<accession>A0A9W7W766</accession>
<feature type="region of interest" description="Disordered" evidence="4">
    <location>
        <begin position="1173"/>
        <end position="1202"/>
    </location>
</feature>
<dbReference type="GO" id="GO:0006139">
    <property type="term" value="P:nucleobase-containing compound metabolic process"/>
    <property type="evidence" value="ECO:0007669"/>
    <property type="project" value="InterPro"/>
</dbReference>
<feature type="domain" description="3'-5' exonuclease" evidence="5">
    <location>
        <begin position="898"/>
        <end position="1088"/>
    </location>
</feature>
<dbReference type="SMART" id="SM00474">
    <property type="entry name" value="35EXOc"/>
    <property type="match status" value="1"/>
</dbReference>
<keyword evidence="7" id="KW-1185">Reference proteome</keyword>
<feature type="region of interest" description="Disordered" evidence="4">
    <location>
        <begin position="1118"/>
        <end position="1138"/>
    </location>
</feature>
<dbReference type="OrthoDB" id="1920326at2759"/>
<feature type="coiled-coil region" evidence="3">
    <location>
        <begin position="580"/>
        <end position="607"/>
    </location>
</feature>
<feature type="region of interest" description="Disordered" evidence="4">
    <location>
        <begin position="816"/>
        <end position="851"/>
    </location>
</feature>
<comment type="caution">
    <text evidence="6">The sequence shown here is derived from an EMBL/GenBank/DDBJ whole genome shotgun (WGS) entry which is preliminary data.</text>
</comment>
<dbReference type="Gene3D" id="3.30.420.10">
    <property type="entry name" value="Ribonuclease H-like superfamily/Ribonuclease H"/>
    <property type="match status" value="1"/>
</dbReference>
<evidence type="ECO:0000256" key="2">
    <source>
        <dbReference type="ARBA" id="ARBA00022801"/>
    </source>
</evidence>
<keyword evidence="1" id="KW-0540">Nuclease</keyword>
<dbReference type="Pfam" id="PF01612">
    <property type="entry name" value="DNA_pol_A_exo1"/>
    <property type="match status" value="1"/>
</dbReference>
<feature type="compositionally biased region" description="Polar residues" evidence="4">
    <location>
        <begin position="678"/>
        <end position="700"/>
    </location>
</feature>
<dbReference type="GO" id="GO:0003676">
    <property type="term" value="F:nucleic acid binding"/>
    <property type="evidence" value="ECO:0007669"/>
    <property type="project" value="InterPro"/>
</dbReference>
<feature type="coiled-coil region" evidence="3">
    <location>
        <begin position="153"/>
        <end position="295"/>
    </location>
</feature>
<evidence type="ECO:0000313" key="6">
    <source>
        <dbReference type="EMBL" id="KAH9845346.1"/>
    </source>
</evidence>
<evidence type="ECO:0000256" key="4">
    <source>
        <dbReference type="SAM" id="MobiDB-lite"/>
    </source>
</evidence>
<name>A0A9W7W766_9PEZI</name>
<keyword evidence="6" id="KW-0269">Exonuclease</keyword>
<dbReference type="PANTHER" id="PTHR13620">
    <property type="entry name" value="3-5 EXONUCLEASE"/>
    <property type="match status" value="1"/>
</dbReference>
<dbReference type="InterPro" id="IPR036397">
    <property type="entry name" value="RNaseH_sf"/>
</dbReference>
<evidence type="ECO:0000256" key="1">
    <source>
        <dbReference type="ARBA" id="ARBA00022722"/>
    </source>
</evidence>
<organism evidence="6 7">
    <name type="scientific">Teratosphaeria destructans</name>
    <dbReference type="NCBI Taxonomy" id="418781"/>
    <lineage>
        <taxon>Eukaryota</taxon>
        <taxon>Fungi</taxon>
        <taxon>Dikarya</taxon>
        <taxon>Ascomycota</taxon>
        <taxon>Pezizomycotina</taxon>
        <taxon>Dothideomycetes</taxon>
        <taxon>Dothideomycetidae</taxon>
        <taxon>Mycosphaerellales</taxon>
        <taxon>Teratosphaeriaceae</taxon>
        <taxon>Teratosphaeria</taxon>
    </lineage>
</organism>
<sequence>MTIRAAPANVAAAGRYFNWPCLAAAGEARAAINPESGDGSADVEAIGAANAHLPRLPSTRPINERWDRSRGITLASNQRPNGTSYFWMPRSEIIVRDGRRSYAVRKLGAARAAPKPLPYVVESSQSSPRAASAVKNPNHIPVIGSGLGDSAYVEQLIQQNKQLEEKLEWQKRQTSDSHESHMRLQAQLESVRADAAKSEERLKEKLDEERAALENALKQERDSLENALKQERAAHGQALKDAHDAGRRSAHEYIEGAREIRARAASLENERLQKQRQLSNEVTALTNRISAMEQSHQAGISKERRYWEHQRKTEVKELRRALLVRTTERESYEKYRKVFDDFNSRYIGRDGFTDAVVSIENTLLAGGRFAMSFKSISEEMKNKDAWFINKHPDVAKRLDAFMREHQQQAESAGLALRAMRTKQQELDDIFKGICHHSRMMTRYQYMSGPLTKLTTTDLAQYMANFKPFSDRRDDIDREIEKLRERVKSERNPALAKNLGEELTDLQNLRSSLSRLITAHNKLRDAESLKALFSDSIEAKEVFVVTVNPIAQHEEVLNELADFVDDNPDMGEGSALSVPEQRRLRKEIEHKKRRFREEQQQLSEIVRKRSMLEQFMGKVGPERINELDSVIRERIRVKKWEEKRAFEQLGVKKVGSSSFARSRSLDAPAPKAIATPLATATSRASRLRSNSSVQQGETTAPQRRPKIARELTPNRRAKLGGFTPTAAMQAEHRFGPTPSRQHWLRGHPHASNVVLQRKMSGQPSITADWVPSEDGAASQALATSGTDLSTAFGQLNVSERPSQSIPKTLENADTCNITSGQSSSWSPDVEDRGLAATDESDSEQSYAASSADEDDVNANLTYHISAQDFRAAAVTSKTSDAAYWSYKLYKNQHGARPAIHYCKKFETAQEQAKRFLHEPVLGFDIEWDPQASYGKKTGIKDNVSLIQLACEDKIALFQLATFVGDGADQLMPPALRQILESDKIIKGGVNVVGDARRIEKYLGVQMKGLFELSHLYRVVTYGSSDPSQVNKKLKNLAAQVQEVLLLPLKKDEVRTSAWQRSLTPQQISYSASDAYAGFRLFHELEAKRKMMSPTPPRPAFYEEHKPLVLGNGTMLVPKRRTKPKAAAPVEGASAEEEDDDGDVYYDAVERLDTYDLDAATAPVPTDVVTYPTLPTTDCPTPAESPQPAALQETPAQDKPTSVSRTFPASLEVEAANAWFKNYTASLPADKQPNCGKSLPTVASLARSPPLELTTVASYVLEAVRRDGMAFEAGKVKEALELMPRSVLYRYKGIVEAVKKEEGREGM</sequence>
<feature type="compositionally biased region" description="Polar residues" evidence="4">
    <location>
        <begin position="816"/>
        <end position="825"/>
    </location>
</feature>
<dbReference type="GO" id="GO:0005634">
    <property type="term" value="C:nucleus"/>
    <property type="evidence" value="ECO:0007669"/>
    <property type="project" value="TreeGrafter"/>
</dbReference>
<keyword evidence="2" id="KW-0378">Hydrolase</keyword>
<evidence type="ECO:0000256" key="3">
    <source>
        <dbReference type="SAM" id="Coils"/>
    </source>
</evidence>
<dbReference type="PANTHER" id="PTHR13620:SF104">
    <property type="entry name" value="EXONUCLEASE 3'-5' DOMAIN-CONTAINING PROTEIN 2"/>
    <property type="match status" value="1"/>
</dbReference>